<dbReference type="PANTHER" id="PTHR43943:SF17">
    <property type="entry name" value="3-PHENYLPROPIONATE-DIHYDRODIOL_CINNAMIC ACID-DIHYDRODIOL DEHYDROGENASE"/>
    <property type="match status" value="1"/>
</dbReference>
<accession>A0ABD4HKN6</accession>
<name>A0ABD4HKN6_ENTGA</name>
<dbReference type="InterPro" id="IPR036291">
    <property type="entry name" value="NAD(P)-bd_dom_sf"/>
</dbReference>
<evidence type="ECO:0000313" key="4">
    <source>
        <dbReference type="Proteomes" id="UP000571857"/>
    </source>
</evidence>
<evidence type="ECO:0000256" key="2">
    <source>
        <dbReference type="ARBA" id="ARBA00023002"/>
    </source>
</evidence>
<dbReference type="SUPFAM" id="SSF51735">
    <property type="entry name" value="NAD(P)-binding Rossmann-fold domains"/>
    <property type="match status" value="1"/>
</dbReference>
<protein>
    <submittedName>
        <fullName evidence="3">SDR family NAD(P)-dependent oxidoreductase</fullName>
    </submittedName>
</protein>
<feature type="non-terminal residue" evidence="3">
    <location>
        <position position="57"/>
    </location>
</feature>
<comment type="caution">
    <text evidence="3">The sequence shown here is derived from an EMBL/GenBank/DDBJ whole genome shotgun (WGS) entry which is preliminary data.</text>
</comment>
<dbReference type="PANTHER" id="PTHR43943">
    <property type="entry name" value="DEHYDROGENASE/REDUCTASE (SDR FAMILY) MEMBER 4"/>
    <property type="match status" value="1"/>
</dbReference>
<dbReference type="Gene3D" id="3.40.50.720">
    <property type="entry name" value="NAD(P)-binding Rossmann-like Domain"/>
    <property type="match status" value="1"/>
</dbReference>
<reference evidence="3 4" key="1">
    <citation type="submission" date="2020-06" db="EMBL/GenBank/DDBJ databases">
        <title>Crossreactivity between MHC class I-restricted antigens from cancer cells and an enterococcal bacteriophage.</title>
        <authorList>
            <person name="Fluckiger A."/>
            <person name="Daillere R."/>
            <person name="Sassi M."/>
            <person name="Cattoir V."/>
            <person name="Kroemer G."/>
            <person name="Zitvogel L."/>
        </authorList>
    </citation>
    <scope>NUCLEOTIDE SEQUENCE [LARGE SCALE GENOMIC DNA]</scope>
    <source>
        <strain evidence="3 4">EG4</strain>
    </source>
</reference>
<proteinExistence type="inferred from homology"/>
<evidence type="ECO:0000256" key="1">
    <source>
        <dbReference type="ARBA" id="ARBA00006484"/>
    </source>
</evidence>
<comment type="similarity">
    <text evidence="1">Belongs to the short-chain dehydrogenases/reductases (SDR) family.</text>
</comment>
<dbReference type="AlphaFoldDB" id="A0ABD4HKN6"/>
<gene>
    <name evidence="3" type="ORF">HWH42_05500</name>
</gene>
<evidence type="ECO:0000313" key="3">
    <source>
        <dbReference type="EMBL" id="MBA0972040.1"/>
    </source>
</evidence>
<dbReference type="Pfam" id="PF00106">
    <property type="entry name" value="adh_short"/>
    <property type="match status" value="1"/>
</dbReference>
<dbReference type="Proteomes" id="UP000571857">
    <property type="component" value="Unassembled WGS sequence"/>
</dbReference>
<sequence length="57" mass="5962">MELGLSHKVALVTGSTKGIGKAIAIELAKEGADVIINGRHAPLVDQVVTELKEKSPQ</sequence>
<dbReference type="EMBL" id="JABXJK010000019">
    <property type="protein sequence ID" value="MBA0972040.1"/>
    <property type="molecule type" value="Genomic_DNA"/>
</dbReference>
<keyword evidence="2" id="KW-0560">Oxidoreductase</keyword>
<dbReference type="RefSeq" id="WP_181049039.1">
    <property type="nucleotide sequence ID" value="NZ_JABXJK010000019.1"/>
</dbReference>
<organism evidence="3 4">
    <name type="scientific">Enterococcus gallinarum</name>
    <dbReference type="NCBI Taxonomy" id="1353"/>
    <lineage>
        <taxon>Bacteria</taxon>
        <taxon>Bacillati</taxon>
        <taxon>Bacillota</taxon>
        <taxon>Bacilli</taxon>
        <taxon>Lactobacillales</taxon>
        <taxon>Enterococcaceae</taxon>
        <taxon>Enterococcus</taxon>
    </lineage>
</organism>
<dbReference type="GO" id="GO:0016491">
    <property type="term" value="F:oxidoreductase activity"/>
    <property type="evidence" value="ECO:0007669"/>
    <property type="project" value="UniProtKB-KW"/>
</dbReference>
<dbReference type="InterPro" id="IPR002347">
    <property type="entry name" value="SDR_fam"/>
</dbReference>